<dbReference type="AlphaFoldDB" id="A0A0F9MZ50"/>
<name>A0A0F9MZ50_9ZZZZ</name>
<protein>
    <submittedName>
        <fullName evidence="1">Uncharacterized protein</fullName>
    </submittedName>
</protein>
<comment type="caution">
    <text evidence="1">The sequence shown here is derived from an EMBL/GenBank/DDBJ whole genome shotgun (WGS) entry which is preliminary data.</text>
</comment>
<sequence>MEEKKFFIRGYRKKVDFATFYDPEPYSLKEAIGKADEYFRKIRRLGKIMLFEREEADNNKAVISMKKWRGFLELGIDGKVIITKNCEKYYFNRGKGHNS</sequence>
<proteinExistence type="predicted"/>
<organism evidence="1">
    <name type="scientific">marine sediment metagenome</name>
    <dbReference type="NCBI Taxonomy" id="412755"/>
    <lineage>
        <taxon>unclassified sequences</taxon>
        <taxon>metagenomes</taxon>
        <taxon>ecological metagenomes</taxon>
    </lineage>
</organism>
<evidence type="ECO:0000313" key="1">
    <source>
        <dbReference type="EMBL" id="KKN04747.1"/>
    </source>
</evidence>
<reference evidence="1" key="1">
    <citation type="journal article" date="2015" name="Nature">
        <title>Complex archaea that bridge the gap between prokaryotes and eukaryotes.</title>
        <authorList>
            <person name="Spang A."/>
            <person name="Saw J.H."/>
            <person name="Jorgensen S.L."/>
            <person name="Zaremba-Niedzwiedzka K."/>
            <person name="Martijn J."/>
            <person name="Lind A.E."/>
            <person name="van Eijk R."/>
            <person name="Schleper C."/>
            <person name="Guy L."/>
            <person name="Ettema T.J."/>
        </authorList>
    </citation>
    <scope>NUCLEOTIDE SEQUENCE</scope>
</reference>
<accession>A0A0F9MZ50</accession>
<dbReference type="EMBL" id="LAZR01004881">
    <property type="protein sequence ID" value="KKN04747.1"/>
    <property type="molecule type" value="Genomic_DNA"/>
</dbReference>
<gene>
    <name evidence="1" type="ORF">LCGC14_1094330</name>
</gene>